<keyword evidence="2" id="KW-1185">Reference proteome</keyword>
<comment type="caution">
    <text evidence="1">The sequence shown here is derived from an EMBL/GenBank/DDBJ whole genome shotgun (WGS) entry which is preliminary data.</text>
</comment>
<dbReference type="Proteomes" id="UP000735302">
    <property type="component" value="Unassembled WGS sequence"/>
</dbReference>
<name>A0AAV4A6S3_9GAST</name>
<dbReference type="AlphaFoldDB" id="A0AAV4A6S3"/>
<dbReference type="EMBL" id="BLXT01003731">
    <property type="protein sequence ID" value="GFO03880.1"/>
    <property type="molecule type" value="Genomic_DNA"/>
</dbReference>
<sequence length="76" mass="8306">MVGTNGKRWSIPAVWTVEKEGWSGKGGQNIDDMLRERGSRLRFLLVTVHSEAVLITSLGGLGLDQETSSCTKTSEQ</sequence>
<protein>
    <submittedName>
        <fullName evidence="1">Uncharacterized protein</fullName>
    </submittedName>
</protein>
<accession>A0AAV4A6S3</accession>
<gene>
    <name evidence="1" type="ORF">PoB_003038500</name>
</gene>
<evidence type="ECO:0000313" key="2">
    <source>
        <dbReference type="Proteomes" id="UP000735302"/>
    </source>
</evidence>
<organism evidence="1 2">
    <name type="scientific">Plakobranchus ocellatus</name>
    <dbReference type="NCBI Taxonomy" id="259542"/>
    <lineage>
        <taxon>Eukaryota</taxon>
        <taxon>Metazoa</taxon>
        <taxon>Spiralia</taxon>
        <taxon>Lophotrochozoa</taxon>
        <taxon>Mollusca</taxon>
        <taxon>Gastropoda</taxon>
        <taxon>Heterobranchia</taxon>
        <taxon>Euthyneura</taxon>
        <taxon>Panpulmonata</taxon>
        <taxon>Sacoglossa</taxon>
        <taxon>Placobranchoidea</taxon>
        <taxon>Plakobranchidae</taxon>
        <taxon>Plakobranchus</taxon>
    </lineage>
</organism>
<proteinExistence type="predicted"/>
<evidence type="ECO:0000313" key="1">
    <source>
        <dbReference type="EMBL" id="GFO03880.1"/>
    </source>
</evidence>
<reference evidence="1 2" key="1">
    <citation type="journal article" date="2021" name="Elife">
        <title>Chloroplast acquisition without the gene transfer in kleptoplastic sea slugs, Plakobranchus ocellatus.</title>
        <authorList>
            <person name="Maeda T."/>
            <person name="Takahashi S."/>
            <person name="Yoshida T."/>
            <person name="Shimamura S."/>
            <person name="Takaki Y."/>
            <person name="Nagai Y."/>
            <person name="Toyoda A."/>
            <person name="Suzuki Y."/>
            <person name="Arimoto A."/>
            <person name="Ishii H."/>
            <person name="Satoh N."/>
            <person name="Nishiyama T."/>
            <person name="Hasebe M."/>
            <person name="Maruyama T."/>
            <person name="Minagawa J."/>
            <person name="Obokata J."/>
            <person name="Shigenobu S."/>
        </authorList>
    </citation>
    <scope>NUCLEOTIDE SEQUENCE [LARGE SCALE GENOMIC DNA]</scope>
</reference>